<evidence type="ECO:0000313" key="2">
    <source>
        <dbReference type="EMBL" id="OLU40889.1"/>
    </source>
</evidence>
<dbReference type="GO" id="GO:0008289">
    <property type="term" value="F:lipid binding"/>
    <property type="evidence" value="ECO:0007669"/>
    <property type="project" value="UniProtKB-KW"/>
</dbReference>
<dbReference type="AlphaFoldDB" id="A0A1U7NH73"/>
<dbReference type="SUPFAM" id="SSF82549">
    <property type="entry name" value="DAK1/DegV-like"/>
    <property type="match status" value="1"/>
</dbReference>
<dbReference type="NCBIfam" id="TIGR00762">
    <property type="entry name" value="DegV"/>
    <property type="match status" value="1"/>
</dbReference>
<comment type="caution">
    <text evidence="2">The sequence shown here is derived from an EMBL/GenBank/DDBJ whole genome shotgun (WGS) entry which is preliminary data.</text>
</comment>
<evidence type="ECO:0000256" key="1">
    <source>
        <dbReference type="ARBA" id="ARBA00023121"/>
    </source>
</evidence>
<dbReference type="Proteomes" id="UP000186341">
    <property type="component" value="Unassembled WGS sequence"/>
</dbReference>
<organism evidence="2 3">
    <name type="scientific">Ileibacterium valens</name>
    <dbReference type="NCBI Taxonomy" id="1862668"/>
    <lineage>
        <taxon>Bacteria</taxon>
        <taxon>Bacillati</taxon>
        <taxon>Bacillota</taxon>
        <taxon>Erysipelotrichia</taxon>
        <taxon>Erysipelotrichales</taxon>
        <taxon>Erysipelotrichaceae</taxon>
        <taxon>Ileibacterium</taxon>
    </lineage>
</organism>
<sequence length="273" mass="29677">MIWIVTDSAQELKNDPENGLIVMKLPIMINGEESKEEISKEKFYEMQEDDSISLKTSQATPADFEEVFRKITENGDEVLGVLLSSTLSGTYNSARLVAMDFDNIWLVDSGQAALSETALVKRAMDLRDQGLSAQQIAKQLEEDKKKVKLLAVVPTLKYLKKGGRISAAAAMAGDLIGIKPVVTIDEKGEVVVDSKARGLKKGIKNIVARAEEISLDPNMPIVIGYSGLNDTNAKNLKEQLVSLVDKDEDLVSLSEVLAVHAGPDAAGIGFFQK</sequence>
<dbReference type="Pfam" id="PF02645">
    <property type="entry name" value="DegV"/>
    <property type="match status" value="1"/>
</dbReference>
<dbReference type="OrthoDB" id="9781230at2"/>
<dbReference type="PANTHER" id="PTHR33434:SF2">
    <property type="entry name" value="FATTY ACID-BINDING PROTEIN TM_1468"/>
    <property type="match status" value="1"/>
</dbReference>
<name>A0A1U7NH73_9FIRM</name>
<reference evidence="2 3" key="1">
    <citation type="submission" date="2016-11" db="EMBL/GenBank/DDBJ databases">
        <title>Description of two novel members of the family Erysipelotrichaceae: Ileibacterium lipovorans gen. nov., sp. nov. and Dubosiella newyorkensis, gen. nov., sp. nov.</title>
        <authorList>
            <person name="Cox L.M."/>
            <person name="Sohn J."/>
            <person name="Tyrrell K.L."/>
            <person name="Citron D.M."/>
            <person name="Lawson P.A."/>
            <person name="Patel N.B."/>
            <person name="Iizumi T."/>
            <person name="Perez-Perez G.I."/>
            <person name="Goldstein E.J."/>
            <person name="Blaser M.J."/>
        </authorList>
    </citation>
    <scope>NUCLEOTIDE SEQUENCE [LARGE SCALE GENOMIC DNA]</scope>
    <source>
        <strain evidence="2 3">NYU-BL-A3</strain>
    </source>
</reference>
<dbReference type="PROSITE" id="PS51482">
    <property type="entry name" value="DEGV"/>
    <property type="match status" value="1"/>
</dbReference>
<dbReference type="InterPro" id="IPR050270">
    <property type="entry name" value="DegV_domain_contain"/>
</dbReference>
<dbReference type="Gene3D" id="3.40.50.10170">
    <property type="match status" value="1"/>
</dbReference>
<dbReference type="Gene3D" id="3.30.1180.10">
    <property type="match status" value="1"/>
</dbReference>
<accession>A0A1U7NH73</accession>
<gene>
    <name evidence="2" type="ORF">BO222_04175</name>
</gene>
<evidence type="ECO:0008006" key="4">
    <source>
        <dbReference type="Google" id="ProtNLM"/>
    </source>
</evidence>
<dbReference type="GeneID" id="82202411"/>
<dbReference type="InterPro" id="IPR003797">
    <property type="entry name" value="DegV"/>
</dbReference>
<proteinExistence type="predicted"/>
<evidence type="ECO:0000313" key="3">
    <source>
        <dbReference type="Proteomes" id="UP000186341"/>
    </source>
</evidence>
<keyword evidence="1" id="KW-0446">Lipid-binding</keyword>
<dbReference type="RefSeq" id="WP_075818649.1">
    <property type="nucleotide sequence ID" value="NZ_CAPNHH010000139.1"/>
</dbReference>
<protein>
    <recommendedName>
        <fullName evidence="4">Fatty acid-binding protein DegV</fullName>
    </recommendedName>
</protein>
<dbReference type="InterPro" id="IPR043168">
    <property type="entry name" value="DegV_C"/>
</dbReference>
<keyword evidence="3" id="KW-1185">Reference proteome</keyword>
<dbReference type="PANTHER" id="PTHR33434">
    <property type="entry name" value="DEGV DOMAIN-CONTAINING PROTEIN DR_1986-RELATED"/>
    <property type="match status" value="1"/>
</dbReference>
<dbReference type="EMBL" id="MPJW01000097">
    <property type="protein sequence ID" value="OLU40889.1"/>
    <property type="molecule type" value="Genomic_DNA"/>
</dbReference>